<dbReference type="Proteomes" id="UP000251402">
    <property type="component" value="Chromosome"/>
</dbReference>
<evidence type="ECO:0000313" key="2">
    <source>
        <dbReference type="EMBL" id="QEM11128.1"/>
    </source>
</evidence>
<dbReference type="EMBL" id="CP043450">
    <property type="protein sequence ID" value="QEM11128.1"/>
    <property type="molecule type" value="Genomic_DNA"/>
</dbReference>
<keyword evidence="1" id="KW-0812">Transmembrane</keyword>
<reference evidence="2" key="1">
    <citation type="submission" date="2019-08" db="EMBL/GenBank/DDBJ databases">
        <title>Comparative genome analysis confer to the adaptation heavy metal polluted environment.</title>
        <authorList>
            <person name="Li Y."/>
        </authorList>
    </citation>
    <scope>NUCLEOTIDE SEQUENCE [LARGE SCALE GENOMIC DNA]</scope>
    <source>
        <strain evidence="2">P1</strain>
    </source>
</reference>
<dbReference type="KEGG" id="mrub:DEO27_014225"/>
<protein>
    <submittedName>
        <fullName evidence="2">Uncharacterized protein</fullName>
    </submittedName>
</protein>
<dbReference type="AlphaFoldDB" id="A0A5C1I1E6"/>
<dbReference type="OrthoDB" id="799709at2"/>
<organism evidence="2 3">
    <name type="scientific">Mucilaginibacter rubeus</name>
    <dbReference type="NCBI Taxonomy" id="2027860"/>
    <lineage>
        <taxon>Bacteria</taxon>
        <taxon>Pseudomonadati</taxon>
        <taxon>Bacteroidota</taxon>
        <taxon>Sphingobacteriia</taxon>
        <taxon>Sphingobacteriales</taxon>
        <taxon>Sphingobacteriaceae</taxon>
        <taxon>Mucilaginibacter</taxon>
    </lineage>
</organism>
<feature type="transmembrane region" description="Helical" evidence="1">
    <location>
        <begin position="110"/>
        <end position="127"/>
    </location>
</feature>
<evidence type="ECO:0000313" key="3">
    <source>
        <dbReference type="Proteomes" id="UP000251402"/>
    </source>
</evidence>
<accession>A0A5C1I1E6</accession>
<keyword evidence="3" id="KW-1185">Reference proteome</keyword>
<sequence>MRLSSILSFVGFALLFAATYCPLLRVFHVTSWNIYKLNQPYGLVLLLVAVIGIIVSFLNQAKIMRVAAWLSVALVVLLLGAAIMKVNSAFSFIPFKGINKFLTSQLKFQWGWYVMFAGPVLALIGALSGKPKTFIPAAADTATAN</sequence>
<feature type="transmembrane region" description="Helical" evidence="1">
    <location>
        <begin position="41"/>
        <end position="59"/>
    </location>
</feature>
<keyword evidence="1" id="KW-1133">Transmembrane helix</keyword>
<dbReference type="RefSeq" id="WP_112573643.1">
    <property type="nucleotide sequence ID" value="NZ_CP043450.1"/>
</dbReference>
<feature type="transmembrane region" description="Helical" evidence="1">
    <location>
        <begin position="66"/>
        <end position="90"/>
    </location>
</feature>
<evidence type="ECO:0000256" key="1">
    <source>
        <dbReference type="SAM" id="Phobius"/>
    </source>
</evidence>
<keyword evidence="1" id="KW-0472">Membrane</keyword>
<gene>
    <name evidence="2" type="ORF">DEO27_014225</name>
</gene>
<proteinExistence type="predicted"/>
<name>A0A5C1I1E6_9SPHI</name>